<feature type="domain" description="DUF6533" evidence="1">
    <location>
        <begin position="24"/>
        <end position="68"/>
    </location>
</feature>
<dbReference type="InterPro" id="IPR045340">
    <property type="entry name" value="DUF6533"/>
</dbReference>
<name>A0A8E2APV4_9APHY</name>
<evidence type="ECO:0000313" key="3">
    <source>
        <dbReference type="Proteomes" id="UP000250043"/>
    </source>
</evidence>
<dbReference type="AlphaFoldDB" id="A0A8E2APV4"/>
<organism evidence="2 3">
    <name type="scientific">Obba rivulosa</name>
    <dbReference type="NCBI Taxonomy" id="1052685"/>
    <lineage>
        <taxon>Eukaryota</taxon>
        <taxon>Fungi</taxon>
        <taxon>Dikarya</taxon>
        <taxon>Basidiomycota</taxon>
        <taxon>Agaricomycotina</taxon>
        <taxon>Agaricomycetes</taxon>
        <taxon>Polyporales</taxon>
        <taxon>Gelatoporiaceae</taxon>
        <taxon>Obba</taxon>
    </lineage>
</organism>
<dbReference type="EMBL" id="KV722445">
    <property type="protein sequence ID" value="OCH88713.1"/>
    <property type="molecule type" value="Genomic_DNA"/>
</dbReference>
<keyword evidence="3" id="KW-1185">Reference proteome</keyword>
<proteinExistence type="predicted"/>
<evidence type="ECO:0000259" key="1">
    <source>
        <dbReference type="Pfam" id="PF20151"/>
    </source>
</evidence>
<dbReference type="OrthoDB" id="2745134at2759"/>
<sequence>MSLSEQDVASQLASVLQSEWTLNCCSAAASTLVLYYHLSTLVDEVDLMHGNKFSSVTVLFYLNRWSIIAWAAINLTTTFNPLAELPVTALVLISSTMS</sequence>
<evidence type="ECO:0000313" key="2">
    <source>
        <dbReference type="EMBL" id="OCH88713.1"/>
    </source>
</evidence>
<dbReference type="Pfam" id="PF20151">
    <property type="entry name" value="DUF6533"/>
    <property type="match status" value="1"/>
</dbReference>
<accession>A0A8E2APV4</accession>
<protein>
    <recommendedName>
        <fullName evidence="1">DUF6533 domain-containing protein</fullName>
    </recommendedName>
</protein>
<gene>
    <name evidence="2" type="ORF">OBBRIDRAFT_66979</name>
</gene>
<reference evidence="2 3" key="1">
    <citation type="submission" date="2016-07" db="EMBL/GenBank/DDBJ databases">
        <title>Draft genome of the white-rot fungus Obba rivulosa 3A-2.</title>
        <authorList>
            <consortium name="DOE Joint Genome Institute"/>
            <person name="Miettinen O."/>
            <person name="Riley R."/>
            <person name="Acob R."/>
            <person name="Barry K."/>
            <person name="Cullen D."/>
            <person name="De Vries R."/>
            <person name="Hainaut M."/>
            <person name="Hatakka A."/>
            <person name="Henrissat B."/>
            <person name="Hilden K."/>
            <person name="Kuo R."/>
            <person name="Labutti K."/>
            <person name="Lipzen A."/>
            <person name="Makela M.R."/>
            <person name="Sandor L."/>
            <person name="Spatafora J.W."/>
            <person name="Grigoriev I.V."/>
            <person name="Hibbett D.S."/>
        </authorList>
    </citation>
    <scope>NUCLEOTIDE SEQUENCE [LARGE SCALE GENOMIC DNA]</scope>
    <source>
        <strain evidence="2 3">3A-2</strain>
    </source>
</reference>
<dbReference type="Proteomes" id="UP000250043">
    <property type="component" value="Unassembled WGS sequence"/>
</dbReference>